<feature type="domain" description="Beta-galactosidase C-terminal" evidence="13">
    <location>
        <begin position="609"/>
        <end position="653"/>
    </location>
</feature>
<dbReference type="InterPro" id="IPR029062">
    <property type="entry name" value="Class_I_gatase-like"/>
</dbReference>
<dbReference type="InterPro" id="IPR013739">
    <property type="entry name" value="Beta_galactosidase_C"/>
</dbReference>
<feature type="binding site" evidence="10">
    <location>
        <position position="324"/>
    </location>
    <ligand>
        <name>substrate</name>
    </ligand>
</feature>
<evidence type="ECO:0000313" key="14">
    <source>
        <dbReference type="EMBL" id="EAS47249.1"/>
    </source>
</evidence>
<dbReference type="InterPro" id="IPR003476">
    <property type="entry name" value="Glyco_hydro_42"/>
</dbReference>
<dbReference type="Gene3D" id="3.40.50.880">
    <property type="match status" value="1"/>
</dbReference>
<organism evidence="14 15">
    <name type="scientific">gamma proteobacterium HTCC2207</name>
    <dbReference type="NCBI Taxonomy" id="314287"/>
    <lineage>
        <taxon>Bacteria</taxon>
        <taxon>Pseudomonadati</taxon>
        <taxon>Pseudomonadota</taxon>
        <taxon>Gammaproteobacteria</taxon>
        <taxon>Cellvibrionales</taxon>
        <taxon>Porticoccaceae</taxon>
        <taxon>SAR92 clade</taxon>
    </lineage>
</organism>
<dbReference type="OrthoDB" id="9800974at2"/>
<evidence type="ECO:0000256" key="6">
    <source>
        <dbReference type="ARBA" id="ARBA00022833"/>
    </source>
</evidence>
<feature type="active site" description="Proton donor" evidence="9">
    <location>
        <position position="142"/>
    </location>
</feature>
<sequence length="654" mass="74611">MFGVCYYPEHWPESQWDEDAKMMADLGLTYVRIGEFAWSRLEPNPGEYDFAWLDKSVATLASVGLKVVMGTPTATPPKWLSDLYPEILPVDPDTGRTRGFGSRRHYDFSSPIYLRESLRITEALARRYGSNNAVVGWQTDNELCCHDTALSGSELAGQAFQDWCRRRYVNIDQLNRDWGNVFWSMEYRDFTEIELPIGAVTETSPAHRLAYRRFSSDQVINYHNPMVEMIRQHAPGKFITHNFIPMNETAVDNFALAAPLDFTSYDNYPLGRTDLLMTDAPAEELRRYMRTGHPDFATYYHDQTRGLLNRGFWVMEQQPGPVNWANNNPRPAPGMIRFWTLEAFAHGADCVCYFRWRQAPFAQEQMHAGLLRPDNSKSEAWPEAEQAMAEVALLDIENQPLQKASVAIITGAEGLWVSDIERQGEAYDFNNVQLSYYSTLRELGVNIDFISVDADFSGYKLIVAPSLPIVDQAFVDKCRACNGQFIFGPRAGAKTSEFAYPTSLPPGLLQQLIPIRVLSVETLRADCQEPLNWNSHIYKSGIWREQLDASGSNDNEIIASYENGEAAIVRNQRFTYMATLTNRAFLLDFFQQHCQQADIQTYRFDEDIRISQRGNLMFAFNYSQHQQVLPLDPNVSFVLGSITIDPHGVTVWKI</sequence>
<evidence type="ECO:0000259" key="13">
    <source>
        <dbReference type="Pfam" id="PF08533"/>
    </source>
</evidence>
<feature type="domain" description="Glycoside hydrolase family 42 N-terminal" evidence="11">
    <location>
        <begin position="5"/>
        <end position="391"/>
    </location>
</feature>
<evidence type="ECO:0000259" key="11">
    <source>
        <dbReference type="Pfam" id="PF02449"/>
    </source>
</evidence>
<dbReference type="GO" id="GO:0004565">
    <property type="term" value="F:beta-galactosidase activity"/>
    <property type="evidence" value="ECO:0007669"/>
    <property type="project" value="UniProtKB-EC"/>
</dbReference>
<evidence type="ECO:0000256" key="4">
    <source>
        <dbReference type="ARBA" id="ARBA00022723"/>
    </source>
</evidence>
<evidence type="ECO:0000256" key="7">
    <source>
        <dbReference type="ARBA" id="ARBA00023295"/>
    </source>
</evidence>
<name>Q1YSF7_9GAMM</name>
<dbReference type="InterPro" id="IPR013529">
    <property type="entry name" value="Glyco_hydro_42_N"/>
</dbReference>
<dbReference type="PANTHER" id="PTHR36447:SF2">
    <property type="entry name" value="BETA-GALACTOSIDASE YESZ"/>
    <property type="match status" value="1"/>
</dbReference>
<accession>Q1YSF7</accession>
<feature type="binding site" evidence="10">
    <location>
        <position position="141"/>
    </location>
    <ligand>
        <name>substrate</name>
    </ligand>
</feature>
<dbReference type="InterPro" id="IPR013738">
    <property type="entry name" value="Beta_galactosidase_Trimer"/>
</dbReference>
<dbReference type="InterPro" id="IPR013780">
    <property type="entry name" value="Glyco_hydro_b"/>
</dbReference>
<feature type="active site" description="Nucleophile" evidence="9">
    <location>
        <position position="316"/>
    </location>
</feature>
<evidence type="ECO:0000256" key="2">
    <source>
        <dbReference type="ARBA" id="ARBA00005940"/>
    </source>
</evidence>
<evidence type="ECO:0000256" key="3">
    <source>
        <dbReference type="ARBA" id="ARBA00012756"/>
    </source>
</evidence>
<gene>
    <name evidence="14" type="ORF">GB2207_11548</name>
</gene>
<evidence type="ECO:0000256" key="9">
    <source>
        <dbReference type="PIRSR" id="PIRSR001084-1"/>
    </source>
</evidence>
<dbReference type="Pfam" id="PF08533">
    <property type="entry name" value="Glyco_hydro_42C"/>
    <property type="match status" value="1"/>
</dbReference>
<dbReference type="eggNOG" id="COG1874">
    <property type="taxonomic scope" value="Bacteria"/>
</dbReference>
<evidence type="ECO:0000256" key="5">
    <source>
        <dbReference type="ARBA" id="ARBA00022801"/>
    </source>
</evidence>
<dbReference type="AlphaFoldDB" id="Q1YSF7"/>
<dbReference type="EMBL" id="AAPI01000003">
    <property type="protein sequence ID" value="EAS47249.1"/>
    <property type="molecule type" value="Genomic_DNA"/>
</dbReference>
<dbReference type="PANTHER" id="PTHR36447">
    <property type="entry name" value="BETA-GALACTOSIDASE GANA"/>
    <property type="match status" value="1"/>
</dbReference>
<keyword evidence="7 8" id="KW-0326">Glycosidase</keyword>
<dbReference type="GO" id="GO:0009341">
    <property type="term" value="C:beta-galactosidase complex"/>
    <property type="evidence" value="ECO:0007669"/>
    <property type="project" value="InterPro"/>
</dbReference>
<dbReference type="CDD" id="cd03143">
    <property type="entry name" value="A4_beta-galactosidase_middle_domain"/>
    <property type="match status" value="1"/>
</dbReference>
<dbReference type="SUPFAM" id="SSF52317">
    <property type="entry name" value="Class I glutamine amidotransferase-like"/>
    <property type="match status" value="1"/>
</dbReference>
<feature type="binding site" evidence="10">
    <location>
        <position position="103"/>
    </location>
    <ligand>
        <name>substrate</name>
    </ligand>
</feature>
<dbReference type="SUPFAM" id="SSF51011">
    <property type="entry name" value="Glycosyl hydrolase domain"/>
    <property type="match status" value="1"/>
</dbReference>
<dbReference type="Pfam" id="PF02449">
    <property type="entry name" value="Glyco_hydro_42"/>
    <property type="match status" value="1"/>
</dbReference>
<keyword evidence="4" id="KW-0479">Metal-binding</keyword>
<dbReference type="GO" id="GO:0006012">
    <property type="term" value="P:galactose metabolic process"/>
    <property type="evidence" value="ECO:0007669"/>
    <property type="project" value="InterPro"/>
</dbReference>
<dbReference type="SUPFAM" id="SSF51445">
    <property type="entry name" value="(Trans)glycosidases"/>
    <property type="match status" value="1"/>
</dbReference>
<keyword evidence="5 8" id="KW-0378">Hydrolase</keyword>
<protein>
    <recommendedName>
        <fullName evidence="3 8">Beta-galactosidase</fullName>
        <shortName evidence="8">Beta-gal</shortName>
        <ecNumber evidence="3 8">3.2.1.23</ecNumber>
    </recommendedName>
</protein>
<feature type="domain" description="Beta-galactosidase trimerisation" evidence="12">
    <location>
        <begin position="404"/>
        <end position="599"/>
    </location>
</feature>
<evidence type="ECO:0000259" key="12">
    <source>
        <dbReference type="Pfam" id="PF08532"/>
    </source>
</evidence>
<keyword evidence="15" id="KW-1185">Reference proteome</keyword>
<dbReference type="Gene3D" id="3.20.20.80">
    <property type="entry name" value="Glycosidases"/>
    <property type="match status" value="1"/>
</dbReference>
<keyword evidence="6" id="KW-0862">Zinc</keyword>
<dbReference type="STRING" id="314287.GB2207_11548"/>
<evidence type="ECO:0000256" key="10">
    <source>
        <dbReference type="PIRSR" id="PIRSR001084-2"/>
    </source>
</evidence>
<evidence type="ECO:0000313" key="15">
    <source>
        <dbReference type="Proteomes" id="UP000005555"/>
    </source>
</evidence>
<dbReference type="Proteomes" id="UP000005555">
    <property type="component" value="Unassembled WGS sequence"/>
</dbReference>
<evidence type="ECO:0000256" key="8">
    <source>
        <dbReference type="PIRNR" id="PIRNR001084"/>
    </source>
</evidence>
<dbReference type="Pfam" id="PF08532">
    <property type="entry name" value="Glyco_hydro_42M"/>
    <property type="match status" value="1"/>
</dbReference>
<comment type="catalytic activity">
    <reaction evidence="1 8">
        <text>Hydrolysis of terminal non-reducing beta-D-galactose residues in beta-D-galactosides.</text>
        <dbReference type="EC" id="3.2.1.23"/>
    </reaction>
</comment>
<dbReference type="Gene3D" id="2.60.40.1180">
    <property type="entry name" value="Golgi alpha-mannosidase II"/>
    <property type="match status" value="1"/>
</dbReference>
<proteinExistence type="inferred from homology"/>
<dbReference type="GO" id="GO:0046872">
    <property type="term" value="F:metal ion binding"/>
    <property type="evidence" value="ECO:0007669"/>
    <property type="project" value="UniProtKB-KW"/>
</dbReference>
<reference evidence="14 15" key="1">
    <citation type="submission" date="2006-03" db="EMBL/GenBank/DDBJ databases">
        <authorList>
            <person name="Giovannoni S.J."/>
            <person name="Cho J.-C."/>
            <person name="Ferriera S."/>
            <person name="Johnson J."/>
            <person name="Kravitz S."/>
            <person name="Halpern A."/>
            <person name="Remington K."/>
            <person name="Beeson K."/>
            <person name="Tran B."/>
            <person name="Rogers Y.-H."/>
            <person name="Friedman R."/>
            <person name="Venter J.C."/>
        </authorList>
    </citation>
    <scope>NUCLEOTIDE SEQUENCE [LARGE SCALE GENOMIC DNA]</scope>
    <source>
        <strain evidence="14 15">HTCC2207</strain>
    </source>
</reference>
<dbReference type="EC" id="3.2.1.23" evidence="3 8"/>
<comment type="similarity">
    <text evidence="2 8">Belongs to the glycosyl hydrolase 42 family.</text>
</comment>
<dbReference type="HOGENOM" id="CLU_012430_1_0_6"/>
<comment type="caution">
    <text evidence="14">The sequence shown here is derived from an EMBL/GenBank/DDBJ whole genome shotgun (WGS) entry which is preliminary data.</text>
</comment>
<evidence type="ECO:0000256" key="1">
    <source>
        <dbReference type="ARBA" id="ARBA00001412"/>
    </source>
</evidence>
<dbReference type="InterPro" id="IPR017853">
    <property type="entry name" value="GH"/>
</dbReference>
<dbReference type="PIRSF" id="PIRSF001084">
    <property type="entry name" value="B-galactosidase"/>
    <property type="match status" value="1"/>
</dbReference>